<dbReference type="FunFam" id="1.10.10.10:FF:000001">
    <property type="entry name" value="LysR family transcriptional regulator"/>
    <property type="match status" value="1"/>
</dbReference>
<evidence type="ECO:0000256" key="4">
    <source>
        <dbReference type="ARBA" id="ARBA00023163"/>
    </source>
</evidence>
<dbReference type="InterPro" id="IPR036388">
    <property type="entry name" value="WH-like_DNA-bd_sf"/>
</dbReference>
<keyword evidence="2" id="KW-0805">Transcription regulation</keyword>
<dbReference type="InterPro" id="IPR000847">
    <property type="entry name" value="LysR_HTH_N"/>
</dbReference>
<evidence type="ECO:0000259" key="5">
    <source>
        <dbReference type="PROSITE" id="PS50931"/>
    </source>
</evidence>
<accession>A0A1H6WP51</accession>
<keyword evidence="7" id="KW-1185">Reference proteome</keyword>
<keyword evidence="4" id="KW-0804">Transcription</keyword>
<evidence type="ECO:0000256" key="3">
    <source>
        <dbReference type="ARBA" id="ARBA00023125"/>
    </source>
</evidence>
<dbReference type="Gene3D" id="1.10.10.10">
    <property type="entry name" value="Winged helix-like DNA-binding domain superfamily/Winged helix DNA-binding domain"/>
    <property type="match status" value="1"/>
</dbReference>
<evidence type="ECO:0000313" key="7">
    <source>
        <dbReference type="Proteomes" id="UP000199662"/>
    </source>
</evidence>
<gene>
    <name evidence="6" type="ORF">SAMN05660742_10492</name>
</gene>
<dbReference type="PANTHER" id="PTHR30419">
    <property type="entry name" value="HTH-TYPE TRANSCRIPTIONAL REGULATOR YBHD"/>
    <property type="match status" value="1"/>
</dbReference>
<sequence>MEFKDMHSFYAVVEEGNISHAAKRLDIAQPALSKQMKKLEESLGVQLFERGSRRIRLTEAGRILYTRVEQILGMVDGTVNEITAIGSGVMGSLMIGTVTTSGATLLPGLIKEFHKRYPKVTFQLWEGEGARILELLDNRIIEIGITRTHVDPKIYESITLTNEPLVMVMQKNLCCCGKRVDRVSLRELKDQPLIIPLRWKTIFLAQCSTLGFVPNIVCVSDGILQNILWTKMGIGMALVPKSTEELLTEDNLVYKAIVDPVISTQTVVAWLKNRTLSHSGQHFLTLFKEMFH</sequence>
<dbReference type="GO" id="GO:0003677">
    <property type="term" value="F:DNA binding"/>
    <property type="evidence" value="ECO:0007669"/>
    <property type="project" value="UniProtKB-KW"/>
</dbReference>
<dbReference type="InterPro" id="IPR005119">
    <property type="entry name" value="LysR_subst-bd"/>
</dbReference>
<dbReference type="Pfam" id="PF00126">
    <property type="entry name" value="HTH_1"/>
    <property type="match status" value="1"/>
</dbReference>
<dbReference type="RefSeq" id="WP_091829873.1">
    <property type="nucleotide sequence ID" value="NZ_FNZK01000004.1"/>
</dbReference>
<evidence type="ECO:0000256" key="1">
    <source>
        <dbReference type="ARBA" id="ARBA00009437"/>
    </source>
</evidence>
<name>A0A1H6WP51_9FIRM</name>
<comment type="similarity">
    <text evidence="1">Belongs to the LysR transcriptional regulatory family.</text>
</comment>
<dbReference type="GO" id="GO:0005829">
    <property type="term" value="C:cytosol"/>
    <property type="evidence" value="ECO:0007669"/>
    <property type="project" value="TreeGrafter"/>
</dbReference>
<organism evidence="6 7">
    <name type="scientific">Propionispira arboris</name>
    <dbReference type="NCBI Taxonomy" id="84035"/>
    <lineage>
        <taxon>Bacteria</taxon>
        <taxon>Bacillati</taxon>
        <taxon>Bacillota</taxon>
        <taxon>Negativicutes</taxon>
        <taxon>Selenomonadales</taxon>
        <taxon>Selenomonadaceae</taxon>
        <taxon>Propionispira</taxon>
    </lineage>
</organism>
<dbReference type="PROSITE" id="PS50931">
    <property type="entry name" value="HTH_LYSR"/>
    <property type="match status" value="1"/>
</dbReference>
<evidence type="ECO:0000256" key="2">
    <source>
        <dbReference type="ARBA" id="ARBA00023015"/>
    </source>
</evidence>
<dbReference type="SUPFAM" id="SSF46785">
    <property type="entry name" value="Winged helix' DNA-binding domain"/>
    <property type="match status" value="1"/>
</dbReference>
<evidence type="ECO:0000313" key="6">
    <source>
        <dbReference type="EMBL" id="SEJ18801.1"/>
    </source>
</evidence>
<keyword evidence="3 6" id="KW-0238">DNA-binding</keyword>
<dbReference type="AlphaFoldDB" id="A0A1H6WP51"/>
<dbReference type="PANTHER" id="PTHR30419:SF8">
    <property type="entry name" value="NITROGEN ASSIMILATION TRANSCRIPTIONAL ACTIVATOR-RELATED"/>
    <property type="match status" value="1"/>
</dbReference>
<reference evidence="6 7" key="1">
    <citation type="submission" date="2016-10" db="EMBL/GenBank/DDBJ databases">
        <authorList>
            <person name="de Groot N.N."/>
        </authorList>
    </citation>
    <scope>NUCLEOTIDE SEQUENCE [LARGE SCALE GENOMIC DNA]</scope>
    <source>
        <strain evidence="6 7">DSM 2179</strain>
    </source>
</reference>
<feature type="domain" description="HTH lysR-type" evidence="5">
    <location>
        <begin position="1"/>
        <end position="58"/>
    </location>
</feature>
<dbReference type="Proteomes" id="UP000199662">
    <property type="component" value="Unassembled WGS sequence"/>
</dbReference>
<protein>
    <submittedName>
        <fullName evidence="6">DNA-binding transcriptional regulator, LysR family</fullName>
    </submittedName>
</protein>
<dbReference type="SUPFAM" id="SSF53850">
    <property type="entry name" value="Periplasmic binding protein-like II"/>
    <property type="match status" value="1"/>
</dbReference>
<dbReference type="STRING" id="84035.SAMN05660742_10492"/>
<dbReference type="GO" id="GO:0003700">
    <property type="term" value="F:DNA-binding transcription factor activity"/>
    <property type="evidence" value="ECO:0007669"/>
    <property type="project" value="InterPro"/>
</dbReference>
<dbReference type="PRINTS" id="PR00039">
    <property type="entry name" value="HTHLYSR"/>
</dbReference>
<dbReference type="InterPro" id="IPR036390">
    <property type="entry name" value="WH_DNA-bd_sf"/>
</dbReference>
<dbReference type="CDD" id="cd05466">
    <property type="entry name" value="PBP2_LTTR_substrate"/>
    <property type="match status" value="1"/>
</dbReference>
<dbReference type="InterPro" id="IPR050950">
    <property type="entry name" value="HTH-type_LysR_regulators"/>
</dbReference>
<proteinExistence type="inferred from homology"/>
<dbReference type="Pfam" id="PF03466">
    <property type="entry name" value="LysR_substrate"/>
    <property type="match status" value="1"/>
</dbReference>
<dbReference type="EMBL" id="FNZK01000004">
    <property type="protein sequence ID" value="SEJ18801.1"/>
    <property type="molecule type" value="Genomic_DNA"/>
</dbReference>
<dbReference type="Gene3D" id="3.40.190.290">
    <property type="match status" value="1"/>
</dbReference>